<dbReference type="STRING" id="1849047.A0A3D8QA46"/>
<dbReference type="InterPro" id="IPR039535">
    <property type="entry name" value="ASST-like"/>
</dbReference>
<evidence type="ECO:0008006" key="4">
    <source>
        <dbReference type="Google" id="ProtNLM"/>
    </source>
</evidence>
<dbReference type="Pfam" id="PF14269">
    <property type="entry name" value="Arylsulfotran_2"/>
    <property type="match status" value="1"/>
</dbReference>
<evidence type="ECO:0000256" key="1">
    <source>
        <dbReference type="SAM" id="SignalP"/>
    </source>
</evidence>
<reference evidence="2 3" key="1">
    <citation type="journal article" date="2018" name="IMA Fungus">
        <title>IMA Genome-F 9: Draft genome sequence of Annulohypoxylon stygium, Aspergillus mulundensis, Berkeleyomyces basicola (syn. Thielaviopsis basicola), Ceratocystis smalleyi, two Cercospora beticola strains, Coleophoma cylindrospora, Fusarium fracticaudum, Phialophora cf. hyalina, and Morchella septimelata.</title>
        <authorList>
            <person name="Wingfield B.D."/>
            <person name="Bills G.F."/>
            <person name="Dong Y."/>
            <person name="Huang W."/>
            <person name="Nel W.J."/>
            <person name="Swalarsk-Parry B.S."/>
            <person name="Vaghefi N."/>
            <person name="Wilken P.M."/>
            <person name="An Z."/>
            <person name="de Beer Z.W."/>
            <person name="De Vos L."/>
            <person name="Chen L."/>
            <person name="Duong T.A."/>
            <person name="Gao Y."/>
            <person name="Hammerbacher A."/>
            <person name="Kikkert J.R."/>
            <person name="Li Y."/>
            <person name="Li H."/>
            <person name="Li K."/>
            <person name="Li Q."/>
            <person name="Liu X."/>
            <person name="Ma X."/>
            <person name="Naidoo K."/>
            <person name="Pethybridge S.J."/>
            <person name="Sun J."/>
            <person name="Steenkamp E.T."/>
            <person name="van der Nest M.A."/>
            <person name="van Wyk S."/>
            <person name="Wingfield M.J."/>
            <person name="Xiong C."/>
            <person name="Yue Q."/>
            <person name="Zhang X."/>
        </authorList>
    </citation>
    <scope>NUCLEOTIDE SEQUENCE [LARGE SCALE GENOMIC DNA]</scope>
    <source>
        <strain evidence="2 3">BP6252</strain>
    </source>
</reference>
<accession>A0A3D8QA46</accession>
<protein>
    <recommendedName>
        <fullName evidence="4">ASST-domain-containing protein</fullName>
    </recommendedName>
</protein>
<comment type="caution">
    <text evidence="2">The sequence shown here is derived from an EMBL/GenBank/DDBJ whole genome shotgun (WGS) entry which is preliminary data.</text>
</comment>
<feature type="chain" id="PRO_5017793331" description="ASST-domain-containing protein" evidence="1">
    <location>
        <begin position="18"/>
        <end position="596"/>
    </location>
</feature>
<name>A0A3D8QA46_9HELO</name>
<evidence type="ECO:0000313" key="2">
    <source>
        <dbReference type="EMBL" id="RDW58669.1"/>
    </source>
</evidence>
<dbReference type="OrthoDB" id="5427350at2759"/>
<dbReference type="PANTHER" id="PTHR35340">
    <property type="entry name" value="PQQ ENZYME REPEAT PROTEIN-RELATED"/>
    <property type="match status" value="1"/>
</dbReference>
<dbReference type="EMBL" id="PDLM01000017">
    <property type="protein sequence ID" value="RDW58669.1"/>
    <property type="molecule type" value="Genomic_DNA"/>
</dbReference>
<dbReference type="AlphaFoldDB" id="A0A3D8QA46"/>
<organism evidence="2 3">
    <name type="scientific">Coleophoma cylindrospora</name>
    <dbReference type="NCBI Taxonomy" id="1849047"/>
    <lineage>
        <taxon>Eukaryota</taxon>
        <taxon>Fungi</taxon>
        <taxon>Dikarya</taxon>
        <taxon>Ascomycota</taxon>
        <taxon>Pezizomycotina</taxon>
        <taxon>Leotiomycetes</taxon>
        <taxon>Helotiales</taxon>
        <taxon>Dermateaceae</taxon>
        <taxon>Coleophoma</taxon>
    </lineage>
</organism>
<dbReference type="PANTHER" id="PTHR35340:SF5">
    <property type="entry name" value="ASST-DOMAIN-CONTAINING PROTEIN"/>
    <property type="match status" value="1"/>
</dbReference>
<dbReference type="Proteomes" id="UP000256645">
    <property type="component" value="Unassembled WGS sequence"/>
</dbReference>
<dbReference type="InterPro" id="IPR053143">
    <property type="entry name" value="Arylsulfate_ST"/>
</dbReference>
<keyword evidence="1" id="KW-0732">Signal</keyword>
<keyword evidence="3" id="KW-1185">Reference proteome</keyword>
<gene>
    <name evidence="2" type="ORF">BP6252_13145</name>
</gene>
<feature type="signal peptide" evidence="1">
    <location>
        <begin position="1"/>
        <end position="17"/>
    </location>
</feature>
<proteinExistence type="predicted"/>
<evidence type="ECO:0000313" key="3">
    <source>
        <dbReference type="Proteomes" id="UP000256645"/>
    </source>
</evidence>
<sequence>MRASAFFLLGLVSAVVADNFPYFQSVEFDQGKFGPYPNRSYVATPQFIAPTLNFLQSSPQCDNGSYTMVCLRGDRIPTAAKSPMILDDKGQLVWMNASYGETFALGVQKYNGSDYLTFWKGNPAVGGHGEGYYYMLDHEYKERYRISAGNGIPGDLHEFRITPEGTALVTLYPAKQATMTWRVRGGNHGFPGGRKGWIFDSTVREVDIATDKVIFEWNASDHYEPNESQMPAGMAGARQKDAYDFFHINSIDKDYRGNYLVSARYMHGLTYINGTDGSIIWILGGKRNSFTDLSNGSATSFAYQHDGRWNPNHTGVNIFDNGEHYGTPSAYEGSRAVEILLDEEKMTAQLKRSFVNPRKIRSGSQGNMQVLPNGNVLVGYGLNAAWTEYTADGQVLCDVHIGAESDFNTIAVETYRVNKFPWVGRPTTPPDIAFKDGQVYVSWNGATEVKKWVLQASKGVGRNLKVIQQAEKDGFETAIPVNNTNWCFVKAVALDSKSRKLGVSKLIETGCVLDEVEEQPEDEELPEELPAEEVEIDNEVMDINYWMTDRILFSLSLWKTLELLGIVGASIGMWELRHSRVLRKMYYVSVRKMWGT</sequence>